<evidence type="ECO:0000256" key="8">
    <source>
        <dbReference type="ARBA" id="ARBA00022679"/>
    </source>
</evidence>
<dbReference type="PIRSF" id="PIRSF000521">
    <property type="entry name" value="Transaminase_4ab_Lys_Orn"/>
    <property type="match status" value="1"/>
</dbReference>
<evidence type="ECO:0000256" key="11">
    <source>
        <dbReference type="ARBA" id="ARBA00030665"/>
    </source>
</evidence>
<evidence type="ECO:0000256" key="3">
    <source>
        <dbReference type="ARBA" id="ARBA00004946"/>
    </source>
</evidence>
<dbReference type="GO" id="GO:0030170">
    <property type="term" value="F:pyridoxal phosphate binding"/>
    <property type="evidence" value="ECO:0007669"/>
    <property type="project" value="InterPro"/>
</dbReference>
<evidence type="ECO:0000256" key="7">
    <source>
        <dbReference type="ARBA" id="ARBA00022576"/>
    </source>
</evidence>
<evidence type="ECO:0000256" key="1">
    <source>
        <dbReference type="ARBA" id="ARBA00001933"/>
    </source>
</evidence>
<evidence type="ECO:0000256" key="2">
    <source>
        <dbReference type="ARBA" id="ARBA00002189"/>
    </source>
</evidence>
<evidence type="ECO:0000256" key="14">
    <source>
        <dbReference type="RuleBase" id="RU003560"/>
    </source>
</evidence>
<evidence type="ECO:0000256" key="13">
    <source>
        <dbReference type="ARBA" id="ARBA00049111"/>
    </source>
</evidence>
<dbReference type="InterPro" id="IPR004637">
    <property type="entry name" value="Dat"/>
</dbReference>
<gene>
    <name evidence="15" type="ORF">AWN90_33075</name>
</gene>
<dbReference type="PANTHER" id="PTHR43552">
    <property type="entry name" value="DIAMINOBUTYRATE--2-OXOGLUTARATE AMINOTRANSFERASE"/>
    <property type="match status" value="1"/>
</dbReference>
<evidence type="ECO:0000256" key="9">
    <source>
        <dbReference type="ARBA" id="ARBA00022898"/>
    </source>
</evidence>
<evidence type="ECO:0000256" key="6">
    <source>
        <dbReference type="ARBA" id="ARBA00014798"/>
    </source>
</evidence>
<comment type="caution">
    <text evidence="15">The sequence shown here is derived from an EMBL/GenBank/DDBJ whole genome shotgun (WGS) entry which is preliminary data.</text>
</comment>
<dbReference type="Pfam" id="PF00202">
    <property type="entry name" value="Aminotran_3"/>
    <property type="match status" value="1"/>
</dbReference>
<evidence type="ECO:0000256" key="5">
    <source>
        <dbReference type="ARBA" id="ARBA00013155"/>
    </source>
</evidence>
<evidence type="ECO:0000256" key="4">
    <source>
        <dbReference type="ARBA" id="ARBA00008954"/>
    </source>
</evidence>
<dbReference type="Gene3D" id="3.90.1150.10">
    <property type="entry name" value="Aspartate Aminotransferase, domain 1"/>
    <property type="match status" value="1"/>
</dbReference>
<protein>
    <recommendedName>
        <fullName evidence="6">Diaminobutyrate--2-oxoglutarate transaminase</fullName>
        <ecNumber evidence="5">2.6.1.76</ecNumber>
    </recommendedName>
    <alternativeName>
        <fullName evidence="11">DABA aminotransferase</fullName>
    </alternativeName>
    <alternativeName>
        <fullName evidence="12">Diaminobutyrate--2-oxoglutarate aminotransferase</fullName>
    </alternativeName>
    <alternativeName>
        <fullName evidence="10">L-2,4-diaminobutyric acid transaminase</fullName>
    </alternativeName>
</protein>
<dbReference type="InterPro" id="IPR015424">
    <property type="entry name" value="PyrdxlP-dep_Trfase"/>
</dbReference>
<keyword evidence="7 15" id="KW-0032">Aminotransferase</keyword>
<dbReference type="GO" id="GO:0045303">
    <property type="term" value="F:diaminobutyrate-2-oxoglutarate transaminase activity"/>
    <property type="evidence" value="ECO:0007669"/>
    <property type="project" value="UniProtKB-EC"/>
</dbReference>
<dbReference type="InterPro" id="IPR015421">
    <property type="entry name" value="PyrdxlP-dep_Trfase_major"/>
</dbReference>
<comment type="catalytic activity">
    <reaction evidence="13">
        <text>L-2,4-diaminobutanoate + 2-oxoglutarate = L-aspartate 4-semialdehyde + L-glutamate</text>
        <dbReference type="Rhea" id="RHEA:11160"/>
        <dbReference type="ChEBI" id="CHEBI:16810"/>
        <dbReference type="ChEBI" id="CHEBI:29985"/>
        <dbReference type="ChEBI" id="CHEBI:58761"/>
        <dbReference type="ChEBI" id="CHEBI:537519"/>
        <dbReference type="EC" id="2.6.1.76"/>
    </reaction>
</comment>
<dbReference type="STRING" id="455432.AWN90_33075"/>
<dbReference type="PANTHER" id="PTHR43552:SF1">
    <property type="entry name" value="DIAMINOBUTYRATE--2-OXOGLUTARATE AMINOTRANSFERASE"/>
    <property type="match status" value="1"/>
</dbReference>
<dbReference type="InterPro" id="IPR015422">
    <property type="entry name" value="PyrdxlP-dep_Trfase_small"/>
</dbReference>
<name>A0A161XJT7_9NOCA</name>
<dbReference type="AlphaFoldDB" id="A0A161XJT7"/>
<reference evidence="15 16" key="1">
    <citation type="submission" date="2016-04" db="EMBL/GenBank/DDBJ databases">
        <authorList>
            <person name="Evans L.H."/>
            <person name="Alamgir A."/>
            <person name="Owens N."/>
            <person name="Weber N.D."/>
            <person name="Virtaneva K."/>
            <person name="Barbian K."/>
            <person name="Babar A."/>
            <person name="Rosenke K."/>
        </authorList>
    </citation>
    <scope>NUCLEOTIDE SEQUENCE [LARGE SCALE GENOMIC DNA]</scope>
    <source>
        <strain evidence="15 16">IFM 0406</strain>
    </source>
</reference>
<keyword evidence="9 14" id="KW-0663">Pyridoxal phosphate</keyword>
<keyword evidence="16" id="KW-1185">Reference proteome</keyword>
<dbReference type="InterPro" id="IPR005814">
    <property type="entry name" value="Aminotrans_3"/>
</dbReference>
<comment type="similarity">
    <text evidence="4 14">Belongs to the class-III pyridoxal-phosphate-dependent aminotransferase family.</text>
</comment>
<evidence type="ECO:0000313" key="15">
    <source>
        <dbReference type="EMBL" id="KZM74088.1"/>
    </source>
</evidence>
<accession>A0A161XJT7</accession>
<dbReference type="CDD" id="cd00610">
    <property type="entry name" value="OAT_like"/>
    <property type="match status" value="1"/>
</dbReference>
<dbReference type="Gene3D" id="3.40.640.10">
    <property type="entry name" value="Type I PLP-dependent aspartate aminotransferase-like (Major domain)"/>
    <property type="match status" value="1"/>
</dbReference>
<dbReference type="Proteomes" id="UP000076512">
    <property type="component" value="Unassembled WGS sequence"/>
</dbReference>
<organism evidence="15 16">
    <name type="scientific">Nocardia terpenica</name>
    <dbReference type="NCBI Taxonomy" id="455432"/>
    <lineage>
        <taxon>Bacteria</taxon>
        <taxon>Bacillati</taxon>
        <taxon>Actinomycetota</taxon>
        <taxon>Actinomycetes</taxon>
        <taxon>Mycobacteriales</taxon>
        <taxon>Nocardiaceae</taxon>
        <taxon>Nocardia</taxon>
    </lineage>
</organism>
<comment type="function">
    <text evidence="2">Catalyzes reversively the conversion of L-aspartate beta-semialdehyde (ASA) to L-2,4-diaminobutyrate (DABA) by transamination with L-glutamate.</text>
</comment>
<evidence type="ECO:0000313" key="16">
    <source>
        <dbReference type="Proteomes" id="UP000076512"/>
    </source>
</evidence>
<comment type="pathway">
    <text evidence="3">Amine and polyamine biosynthesis; ectoine biosynthesis; L-ectoine from L-aspartate 4-semialdehyde: step 1/3.</text>
</comment>
<sequence>MTRPHESRVSAYSRRLPIVPVEARGTRVRGSDGRWYRDCLAAAGAMSLGWNHPVVTEAIRRTLDSGEPLLSLDFHTPARDGFVEALLGTLPPGLADDCVVHLCAPSGANAIEAALTVAEIATGGTEHVAVQGGFHGCSRAARSVSSGGGLRKPRLARVPDVRFLPFPQEYRCPFGVGGTQSVDLAVRAVRETFTDPHGGLTAPASLLTEFVLGEGGVVAAPPRWARALREAADAAAVPLIADEIQAGVYRTGRAWAFQHCDVEPDMIAISKGLGSGIPVAVLVIRREFDAWDPGVFTGTFRGSALAFAAATAVLRYAADNRLGDHVTAMGELLRQGLTAVAASSAVIGEVRTAGLMAGVEIIDPDGPVDPRAIAAPGTDLAARIQRECLDSGLIVETGGRYGSVIRFLPPLIIDADEIAAVVDIFASAVERVENRRRSDPLEVPCPT</sequence>
<dbReference type="SUPFAM" id="SSF53383">
    <property type="entry name" value="PLP-dependent transferases"/>
    <property type="match status" value="1"/>
</dbReference>
<comment type="cofactor">
    <cofactor evidence="1">
        <name>pyridoxal 5'-phosphate</name>
        <dbReference type="ChEBI" id="CHEBI:597326"/>
    </cofactor>
</comment>
<dbReference type="EC" id="2.6.1.76" evidence="5"/>
<dbReference type="EMBL" id="LWGR01000007">
    <property type="protein sequence ID" value="KZM74088.1"/>
    <property type="molecule type" value="Genomic_DNA"/>
</dbReference>
<proteinExistence type="inferred from homology"/>
<dbReference type="InterPro" id="IPR049704">
    <property type="entry name" value="Aminotrans_3_PPA_site"/>
</dbReference>
<evidence type="ECO:0000256" key="10">
    <source>
        <dbReference type="ARBA" id="ARBA00029744"/>
    </source>
</evidence>
<keyword evidence="8 15" id="KW-0808">Transferase</keyword>
<dbReference type="PROSITE" id="PS00600">
    <property type="entry name" value="AA_TRANSFER_CLASS_3"/>
    <property type="match status" value="1"/>
</dbReference>
<evidence type="ECO:0000256" key="12">
    <source>
        <dbReference type="ARBA" id="ARBA00031476"/>
    </source>
</evidence>